<accession>A0A430F5K6</accession>
<dbReference type="RefSeq" id="WP_126032585.1">
    <property type="nucleotide sequence ID" value="NZ_QXGI01000007.1"/>
</dbReference>
<gene>
    <name evidence="6" type="primary">tilS</name>
    <name evidence="8" type="ORF">D2E22_1606</name>
</gene>
<comment type="domain">
    <text evidence="6">The N-terminal region contains the highly conserved SGGXDS motif, predicted to be a P-loop motif involved in ATP binding.</text>
</comment>
<dbReference type="GO" id="GO:0005524">
    <property type="term" value="F:ATP binding"/>
    <property type="evidence" value="ECO:0007669"/>
    <property type="project" value="UniProtKB-UniRule"/>
</dbReference>
<dbReference type="InterPro" id="IPR012795">
    <property type="entry name" value="tRNA_Ile_lys_synt_N"/>
</dbReference>
<dbReference type="Pfam" id="PF01171">
    <property type="entry name" value="ATP_bind_3"/>
    <property type="match status" value="1"/>
</dbReference>
<dbReference type="EC" id="6.3.4.19" evidence="6"/>
<sequence>MAYSATMKQAIGAVRASLAAQGITIQDTRFARHGEHEPDADAPLVLVACSGGRDSLALAALASIVCAAWGVRCGAVVVDHRMQPGSAGVAAHAAGQCAALGLDPVVVRDVRVVDAHGEGAEAAARAARYAALVGEARRLGAAVVLLAHTKDDQAETVLIDLIRSGGLDAVAGMPPEQRIDGVRFARPLLGVARADTTRICEDLDLTWWDDPTNGDDVADDEPLPARYPLRSRVRHTLLPQLSAFAGRDMATMLADGAALARRDMDLLERLADGVFARSVRIEDDGAGGMRAFIDTRSLAAEDAALRFRVVARTLAMCAPGSGRRHVEAVEALVSDWHGQRGVRLPRKRTANRQKHVIEVCQDVTHANRRHRA</sequence>
<evidence type="ECO:0000256" key="1">
    <source>
        <dbReference type="ARBA" id="ARBA00022598"/>
    </source>
</evidence>
<dbReference type="OrthoDB" id="5244702at2"/>
<dbReference type="Gene3D" id="1.20.59.20">
    <property type="match status" value="1"/>
</dbReference>
<dbReference type="AlphaFoldDB" id="A0A430F5K6"/>
<feature type="binding site" evidence="6">
    <location>
        <begin position="50"/>
        <end position="55"/>
    </location>
    <ligand>
        <name>ATP</name>
        <dbReference type="ChEBI" id="CHEBI:30616"/>
    </ligand>
</feature>
<dbReference type="InterPro" id="IPR014729">
    <property type="entry name" value="Rossmann-like_a/b/a_fold"/>
</dbReference>
<reference evidence="8 9" key="1">
    <citation type="submission" date="2018-09" db="EMBL/GenBank/DDBJ databases">
        <title>Characterization of the phylogenetic diversity of five novel species belonging to the genus Bifidobacterium.</title>
        <authorList>
            <person name="Lugli G.A."/>
            <person name="Duranti S."/>
            <person name="Milani C."/>
        </authorList>
    </citation>
    <scope>NUCLEOTIDE SEQUENCE [LARGE SCALE GENOMIC DNA]</scope>
    <source>
        <strain evidence="8 9">2020B</strain>
    </source>
</reference>
<organism evidence="8 9">
    <name type="scientific">Bifidobacterium castoris</name>
    <dbReference type="NCBI Taxonomy" id="2306972"/>
    <lineage>
        <taxon>Bacteria</taxon>
        <taxon>Bacillati</taxon>
        <taxon>Actinomycetota</taxon>
        <taxon>Actinomycetes</taxon>
        <taxon>Bifidobacteriales</taxon>
        <taxon>Bifidobacteriaceae</taxon>
        <taxon>Bifidobacterium</taxon>
    </lineage>
</organism>
<dbReference type="Proteomes" id="UP000288052">
    <property type="component" value="Unassembled WGS sequence"/>
</dbReference>
<dbReference type="PANTHER" id="PTHR43033:SF1">
    <property type="entry name" value="TRNA(ILE)-LYSIDINE SYNTHASE-RELATED"/>
    <property type="match status" value="1"/>
</dbReference>
<dbReference type="GO" id="GO:0005737">
    <property type="term" value="C:cytoplasm"/>
    <property type="evidence" value="ECO:0007669"/>
    <property type="project" value="UniProtKB-SubCell"/>
</dbReference>
<protein>
    <recommendedName>
        <fullName evidence="6">tRNA(Ile)-lysidine synthase</fullName>
        <ecNumber evidence="6">6.3.4.19</ecNumber>
    </recommendedName>
    <alternativeName>
        <fullName evidence="6">tRNA(Ile)-2-lysyl-cytidine synthase</fullName>
    </alternativeName>
    <alternativeName>
        <fullName evidence="6">tRNA(Ile)-lysidine synthetase</fullName>
    </alternativeName>
</protein>
<dbReference type="InterPro" id="IPR011063">
    <property type="entry name" value="TilS/TtcA_N"/>
</dbReference>
<evidence type="ECO:0000259" key="7">
    <source>
        <dbReference type="Pfam" id="PF01171"/>
    </source>
</evidence>
<keyword evidence="4 6" id="KW-0067">ATP-binding</keyword>
<comment type="catalytic activity">
    <reaction evidence="5 6">
        <text>cytidine(34) in tRNA(Ile2) + L-lysine + ATP = lysidine(34) in tRNA(Ile2) + AMP + diphosphate + H(+)</text>
        <dbReference type="Rhea" id="RHEA:43744"/>
        <dbReference type="Rhea" id="RHEA-COMP:10625"/>
        <dbReference type="Rhea" id="RHEA-COMP:10670"/>
        <dbReference type="ChEBI" id="CHEBI:15378"/>
        <dbReference type="ChEBI" id="CHEBI:30616"/>
        <dbReference type="ChEBI" id="CHEBI:32551"/>
        <dbReference type="ChEBI" id="CHEBI:33019"/>
        <dbReference type="ChEBI" id="CHEBI:82748"/>
        <dbReference type="ChEBI" id="CHEBI:83665"/>
        <dbReference type="ChEBI" id="CHEBI:456215"/>
        <dbReference type="EC" id="6.3.4.19"/>
    </reaction>
</comment>
<evidence type="ECO:0000256" key="5">
    <source>
        <dbReference type="ARBA" id="ARBA00048539"/>
    </source>
</evidence>
<keyword evidence="3 6" id="KW-0547">Nucleotide-binding</keyword>
<comment type="caution">
    <text evidence="8">The sequence shown here is derived from an EMBL/GenBank/DDBJ whole genome shotgun (WGS) entry which is preliminary data.</text>
</comment>
<comment type="function">
    <text evidence="6">Ligates lysine onto the cytidine present at position 34 of the AUA codon-specific tRNA(Ile) that contains the anticodon CAU, in an ATP-dependent manner. Cytidine is converted to lysidine, thus changing the amino acid specificity of the tRNA from methionine to isoleucine.</text>
</comment>
<feature type="domain" description="tRNA(Ile)-lysidine/2-thiocytidine synthase N-terminal" evidence="7">
    <location>
        <begin position="45"/>
        <end position="216"/>
    </location>
</feature>
<evidence type="ECO:0000256" key="3">
    <source>
        <dbReference type="ARBA" id="ARBA00022741"/>
    </source>
</evidence>
<name>A0A430F5K6_9BIFI</name>
<keyword evidence="2 6" id="KW-0819">tRNA processing</keyword>
<evidence type="ECO:0000256" key="6">
    <source>
        <dbReference type="HAMAP-Rule" id="MF_01161"/>
    </source>
</evidence>
<comment type="similarity">
    <text evidence="6">Belongs to the tRNA(Ile)-lysidine synthase family.</text>
</comment>
<evidence type="ECO:0000256" key="2">
    <source>
        <dbReference type="ARBA" id="ARBA00022694"/>
    </source>
</evidence>
<dbReference type="CDD" id="cd01992">
    <property type="entry name" value="TilS_N"/>
    <property type="match status" value="1"/>
</dbReference>
<dbReference type="GO" id="GO:0032267">
    <property type="term" value="F:tRNA(Ile)-lysidine synthase activity"/>
    <property type="evidence" value="ECO:0007669"/>
    <property type="project" value="UniProtKB-EC"/>
</dbReference>
<dbReference type="EMBL" id="QXGI01000007">
    <property type="protein sequence ID" value="RSX46476.1"/>
    <property type="molecule type" value="Genomic_DNA"/>
</dbReference>
<dbReference type="Gene3D" id="3.40.50.620">
    <property type="entry name" value="HUPs"/>
    <property type="match status" value="1"/>
</dbReference>
<keyword evidence="9" id="KW-1185">Reference proteome</keyword>
<proteinExistence type="inferred from homology"/>
<dbReference type="InterPro" id="IPR012094">
    <property type="entry name" value="tRNA_Ile_lys_synt"/>
</dbReference>
<comment type="subcellular location">
    <subcellularLocation>
        <location evidence="6">Cytoplasm</location>
    </subcellularLocation>
</comment>
<dbReference type="NCBIfam" id="TIGR02432">
    <property type="entry name" value="lysidine_TilS_N"/>
    <property type="match status" value="1"/>
</dbReference>
<keyword evidence="1 6" id="KW-0436">Ligase</keyword>
<dbReference type="GO" id="GO:0006400">
    <property type="term" value="P:tRNA modification"/>
    <property type="evidence" value="ECO:0007669"/>
    <property type="project" value="UniProtKB-UniRule"/>
</dbReference>
<evidence type="ECO:0000313" key="9">
    <source>
        <dbReference type="Proteomes" id="UP000288052"/>
    </source>
</evidence>
<dbReference type="HAMAP" id="MF_01161">
    <property type="entry name" value="tRNA_Ile_lys_synt"/>
    <property type="match status" value="1"/>
</dbReference>
<evidence type="ECO:0000256" key="4">
    <source>
        <dbReference type="ARBA" id="ARBA00022840"/>
    </source>
</evidence>
<keyword evidence="6" id="KW-0963">Cytoplasm</keyword>
<dbReference type="PANTHER" id="PTHR43033">
    <property type="entry name" value="TRNA(ILE)-LYSIDINE SYNTHASE-RELATED"/>
    <property type="match status" value="1"/>
</dbReference>
<dbReference type="SUPFAM" id="SSF52402">
    <property type="entry name" value="Adenine nucleotide alpha hydrolases-like"/>
    <property type="match status" value="1"/>
</dbReference>
<dbReference type="SUPFAM" id="SSF82829">
    <property type="entry name" value="MesJ substrate recognition domain-like"/>
    <property type="match status" value="1"/>
</dbReference>
<evidence type="ECO:0000313" key="8">
    <source>
        <dbReference type="EMBL" id="RSX46476.1"/>
    </source>
</evidence>